<keyword evidence="2" id="KW-0812">Transmembrane</keyword>
<reference evidence="3 4" key="1">
    <citation type="submission" date="2020-02" db="EMBL/GenBank/DDBJ databases">
        <title>Fructobacillus sp. isolated from paper mulberry of Taiwan.</title>
        <authorList>
            <person name="Lin S.-T."/>
        </authorList>
    </citation>
    <scope>NUCLEOTIDE SEQUENCE [LARGE SCALE GENOMIC DNA]</scope>
    <source>
        <strain evidence="3 4">M1-21</strain>
    </source>
</reference>
<feature type="compositionally biased region" description="Basic and acidic residues" evidence="1">
    <location>
        <begin position="8"/>
        <end position="20"/>
    </location>
</feature>
<evidence type="ECO:0000256" key="2">
    <source>
        <dbReference type="SAM" id="Phobius"/>
    </source>
</evidence>
<keyword evidence="2" id="KW-1133">Transmembrane helix</keyword>
<dbReference type="EMBL" id="JAAMFJ010000001">
    <property type="protein sequence ID" value="MBS9335848.1"/>
    <property type="molecule type" value="Genomic_DNA"/>
</dbReference>
<feature type="transmembrane region" description="Helical" evidence="2">
    <location>
        <begin position="26"/>
        <end position="45"/>
    </location>
</feature>
<evidence type="ECO:0000313" key="3">
    <source>
        <dbReference type="EMBL" id="MBS9335848.1"/>
    </source>
</evidence>
<keyword evidence="4" id="KW-1185">Reference proteome</keyword>
<evidence type="ECO:0000256" key="1">
    <source>
        <dbReference type="SAM" id="MobiDB-lite"/>
    </source>
</evidence>
<name>A0ABS5QRM5_9LACO</name>
<organism evidence="3 4">
    <name type="scientific">Fructobacillus papyrifericola</name>
    <dbReference type="NCBI Taxonomy" id="2713172"/>
    <lineage>
        <taxon>Bacteria</taxon>
        <taxon>Bacillati</taxon>
        <taxon>Bacillota</taxon>
        <taxon>Bacilli</taxon>
        <taxon>Lactobacillales</taxon>
        <taxon>Lactobacillaceae</taxon>
        <taxon>Fructobacillus</taxon>
    </lineage>
</organism>
<proteinExistence type="predicted"/>
<gene>
    <name evidence="3" type="ORF">G6R28_01175</name>
</gene>
<evidence type="ECO:0000313" key="4">
    <source>
        <dbReference type="Proteomes" id="UP000735205"/>
    </source>
</evidence>
<sequence length="136" mass="14751">MPENSASVDRETQFSKKDTHPKGKKWIWSVVAIVLVVAIGVGVGFKIHYDQTHLSGAYSNANAGTTLKFSGDRYSVSSTVTKTTEFSGKYFIKDGLLVLSYTKGSKVAKEAGTRGVAVDLSDNHKTITIQGSDYKK</sequence>
<keyword evidence="2" id="KW-0472">Membrane</keyword>
<dbReference type="Proteomes" id="UP000735205">
    <property type="component" value="Unassembled WGS sequence"/>
</dbReference>
<dbReference type="RefSeq" id="WP_213792415.1">
    <property type="nucleotide sequence ID" value="NZ_JAAMFJ010000001.1"/>
</dbReference>
<accession>A0ABS5QRM5</accession>
<comment type="caution">
    <text evidence="3">The sequence shown here is derived from an EMBL/GenBank/DDBJ whole genome shotgun (WGS) entry which is preliminary data.</text>
</comment>
<protein>
    <submittedName>
        <fullName evidence="3">Uncharacterized protein</fullName>
    </submittedName>
</protein>
<feature type="region of interest" description="Disordered" evidence="1">
    <location>
        <begin position="1"/>
        <end position="20"/>
    </location>
</feature>